<name>A0A1A9VAI9_GLOAU</name>
<sequence>MMGYSGESEPYKLFKVNLNVELLQNYDSVNLEENRNNIELIPEVELIESNASSVQADDKSNEGNYDDLAERSTSLSLPIEINGGSETSPNAYDGQNIPEVANIRRSHRTTNRNQKSQFFCKIKFVSDAPRSMEDATNPAESKATMKEDIDSFMTNNMWLLAVLRLWRQRVHDYFFWLHDITNQYTFVYIIYVFSVLGTKIALSEGAIKINQPRYIAGILVQFDMSECNPTSTPRDYKQKLSAIMCPKNEENTGSVVDLDSRYQTIPGKYHWEAVKRAMSVVRSKIYGIIPSSQRQDLRGPSIQGNKKIDANRVPNEELRTEERIVEMTNLKASISGGGNCKPSRDTMIILVQTENKGVLLIFIININNYLFINTKYCQNAFLSQSAQMSSAVLFDNTLVLPQVIKALTAKGRILKLGFTPTLKVIDLPSIIRRREVLPVLIIVKLSVNNSQQRPYNQRD</sequence>
<dbReference type="VEuPathDB" id="VectorBase:GAUT031047"/>
<reference evidence="1" key="1">
    <citation type="submission" date="2020-05" db="UniProtKB">
        <authorList>
            <consortium name="EnsemblMetazoa"/>
        </authorList>
    </citation>
    <scope>IDENTIFICATION</scope>
    <source>
        <strain evidence="1">TTRI</strain>
    </source>
</reference>
<dbReference type="Proteomes" id="UP000078200">
    <property type="component" value="Unassembled WGS sequence"/>
</dbReference>
<proteinExistence type="predicted"/>
<organism evidence="1 2">
    <name type="scientific">Glossina austeni</name>
    <name type="common">Savannah tsetse fly</name>
    <dbReference type="NCBI Taxonomy" id="7395"/>
    <lineage>
        <taxon>Eukaryota</taxon>
        <taxon>Metazoa</taxon>
        <taxon>Ecdysozoa</taxon>
        <taxon>Arthropoda</taxon>
        <taxon>Hexapoda</taxon>
        <taxon>Insecta</taxon>
        <taxon>Pterygota</taxon>
        <taxon>Neoptera</taxon>
        <taxon>Endopterygota</taxon>
        <taxon>Diptera</taxon>
        <taxon>Brachycera</taxon>
        <taxon>Muscomorpha</taxon>
        <taxon>Hippoboscoidea</taxon>
        <taxon>Glossinidae</taxon>
        <taxon>Glossina</taxon>
    </lineage>
</organism>
<dbReference type="EnsemblMetazoa" id="GAUT031047-RA">
    <property type="protein sequence ID" value="GAUT031047-PA"/>
    <property type="gene ID" value="GAUT031047"/>
</dbReference>
<evidence type="ECO:0000313" key="1">
    <source>
        <dbReference type="EnsemblMetazoa" id="GAUT031047-PA"/>
    </source>
</evidence>
<dbReference type="AlphaFoldDB" id="A0A1A9VAI9"/>
<keyword evidence="2" id="KW-1185">Reference proteome</keyword>
<accession>A0A1A9VAI9</accession>
<protein>
    <submittedName>
        <fullName evidence="1">Uncharacterized protein</fullName>
    </submittedName>
</protein>
<evidence type="ECO:0000313" key="2">
    <source>
        <dbReference type="Proteomes" id="UP000078200"/>
    </source>
</evidence>